<reference evidence="3 4" key="2">
    <citation type="submission" date="2016-08" db="EMBL/GenBank/DDBJ databases">
        <title>Pervasive Adenine N6-methylation of Active Genes in Fungi.</title>
        <authorList>
            <consortium name="DOE Joint Genome Institute"/>
            <person name="Mondo S.J."/>
            <person name="Dannebaum R.O."/>
            <person name="Kuo R.C."/>
            <person name="Labutti K."/>
            <person name="Haridas S."/>
            <person name="Kuo A."/>
            <person name="Salamov A."/>
            <person name="Ahrendt S.R."/>
            <person name="Lipzen A."/>
            <person name="Sullivan W."/>
            <person name="Andreopoulos W.B."/>
            <person name="Clum A."/>
            <person name="Lindquist E."/>
            <person name="Daum C."/>
            <person name="Ramamoorthy G.K."/>
            <person name="Gryganskyi A."/>
            <person name="Culley D."/>
            <person name="Magnuson J.K."/>
            <person name="James T.Y."/>
            <person name="O'Malley M.A."/>
            <person name="Stajich J.E."/>
            <person name="Spatafora J.W."/>
            <person name="Visel A."/>
            <person name="Grigoriev I.V."/>
        </authorList>
    </citation>
    <scope>NUCLEOTIDE SEQUENCE [LARGE SCALE GENOMIC DNA]</scope>
    <source>
        <strain evidence="3 4">S4</strain>
    </source>
</reference>
<feature type="region of interest" description="Disordered" evidence="1">
    <location>
        <begin position="1"/>
        <end position="67"/>
    </location>
</feature>
<dbReference type="EMBL" id="MCFG01000558">
    <property type="protein sequence ID" value="ORX64093.1"/>
    <property type="molecule type" value="Genomic_DNA"/>
</dbReference>
<comment type="caution">
    <text evidence="3">The sequence shown here is derived from an EMBL/GenBank/DDBJ whole genome shotgun (WGS) entry which is preliminary data.</text>
</comment>
<evidence type="ECO:0000256" key="1">
    <source>
        <dbReference type="SAM" id="MobiDB-lite"/>
    </source>
</evidence>
<dbReference type="Proteomes" id="UP000193944">
    <property type="component" value="Unassembled WGS sequence"/>
</dbReference>
<sequence length="67" mass="7178">MIGGGTFSTPNNGLPVQKDYYDDVVTEGGPETVEAKSNPNPEKETTSSYQANPNEVVTESGPYEPKN</sequence>
<feature type="compositionally biased region" description="Polar residues" evidence="1">
    <location>
        <begin position="35"/>
        <end position="57"/>
    </location>
</feature>
<evidence type="ECO:0000313" key="3">
    <source>
        <dbReference type="EMBL" id="ORX64096.1"/>
    </source>
</evidence>
<evidence type="ECO:0000313" key="2">
    <source>
        <dbReference type="EMBL" id="ORX64093.1"/>
    </source>
</evidence>
<protein>
    <submittedName>
        <fullName evidence="3">Uncharacterized protein</fullName>
    </submittedName>
</protein>
<dbReference type="OrthoDB" id="2167103at2759"/>
<keyword evidence="4" id="KW-1185">Reference proteome</keyword>
<proteinExistence type="predicted"/>
<gene>
    <name evidence="2" type="ORF">BCR32DRAFT_298214</name>
    <name evidence="3" type="ORF">BCR32DRAFT_298216</name>
</gene>
<reference evidence="3 4" key="1">
    <citation type="submission" date="2016-08" db="EMBL/GenBank/DDBJ databases">
        <title>A Parts List for Fungal Cellulosomes Revealed by Comparative Genomics.</title>
        <authorList>
            <consortium name="DOE Joint Genome Institute"/>
            <person name="Haitjema C.H."/>
            <person name="Gilmore S.P."/>
            <person name="Henske J.K."/>
            <person name="Solomon K.V."/>
            <person name="De Groot R."/>
            <person name="Kuo A."/>
            <person name="Mondo S.J."/>
            <person name="Salamov A.A."/>
            <person name="Labutti K."/>
            <person name="Zhao Z."/>
            <person name="Chiniquy J."/>
            <person name="Barry K."/>
            <person name="Brewer H.M."/>
            <person name="Purvine S.O."/>
            <person name="Wright A.T."/>
            <person name="Boxma B."/>
            <person name="Van Alen T."/>
            <person name="Hackstein J.H."/>
            <person name="Baker S.E."/>
            <person name="Grigoriev I.V."/>
            <person name="O'Malley M.A."/>
        </authorList>
    </citation>
    <scope>NUCLEOTIDE SEQUENCE [LARGE SCALE GENOMIC DNA]</scope>
    <source>
        <strain evidence="3 4">S4</strain>
    </source>
</reference>
<dbReference type="AlphaFoldDB" id="A0A1Y1VSW1"/>
<accession>A0A1Y1VSW1</accession>
<organism evidence="3 4">
    <name type="scientific">Anaeromyces robustus</name>
    <dbReference type="NCBI Taxonomy" id="1754192"/>
    <lineage>
        <taxon>Eukaryota</taxon>
        <taxon>Fungi</taxon>
        <taxon>Fungi incertae sedis</taxon>
        <taxon>Chytridiomycota</taxon>
        <taxon>Chytridiomycota incertae sedis</taxon>
        <taxon>Neocallimastigomycetes</taxon>
        <taxon>Neocallimastigales</taxon>
        <taxon>Neocallimastigaceae</taxon>
        <taxon>Anaeromyces</taxon>
    </lineage>
</organism>
<dbReference type="EMBL" id="MCFG01000558">
    <property type="protein sequence ID" value="ORX64096.1"/>
    <property type="molecule type" value="Genomic_DNA"/>
</dbReference>
<evidence type="ECO:0000313" key="4">
    <source>
        <dbReference type="Proteomes" id="UP000193944"/>
    </source>
</evidence>
<name>A0A1Y1VSW1_9FUNG</name>